<sequence>MPFIRMLPSWSRGSSPQLLLRRRTPCYRRLTSSRPARALPERAPTRSLLDINLITRTAPTPPGSPTPPLHWSRRLSSSSPQGLSPAPPSQRALTWGRLGVHSQLAHGIDLLLRQQHQHHRADVAAGLPPTRAQAALIPPFIGGRNIWFRGATGSGKTWALVVALCEALHRDAMAAKPSTGPFVYVAATRELAIQVASWVAALRQATRAASASASASTTAPASTALASRERTPPNEAAAILLAIGTIPMAEQTAAWKQMVAPYLVDRAAPSSPPPPTLLIGTPGRFLELIRAHPASARVVPRLIVLDEADELLLPLSRYAPAGKKFQRLRHPPPTETLLQTWMPLVPVPAPASPPPAEAAAAASASASEPSQDSLENDPAADAEEEIAAPAPQRRVNAGGARLRLPQLVLASATLNFPLKKLVYEGGYLAQSTTLELDFQDASPLIQHPLATAATAAPTPTGIAHFAAIMRTSDSGTSSASPSGTATAMPPVDLIPLKTALAQRPAYDPASARLPKQGKHAQRLRGEVLLDSLAPPVAAPPGLARPVWSPPKPLSTAQKVDMARVIAPALAAALTRLGILRVANDSETPRGLVGPGLVFIDPSASADAVVAALQQTGLPAVTLEAYRAARFAPTCPTEAPALVVAAASTARGMDLPALQFAVMLVPLNATGYVHCAGRVGRVGQARPPVLPAVPAGQTPVIWLLGQTHAGRMAQTFNHLAIEPHAIPSSSSMPTGVANAS</sequence>
<name>A0A4V1IU16_9FUNG</name>
<proteinExistence type="inferred from homology"/>
<evidence type="ECO:0000256" key="4">
    <source>
        <dbReference type="RuleBase" id="RU365068"/>
    </source>
</evidence>
<dbReference type="STRING" id="1555241.A0A4V1IU16"/>
<gene>
    <name evidence="7" type="ORF">CXG81DRAFT_20872</name>
</gene>
<dbReference type="InterPro" id="IPR014001">
    <property type="entry name" value="Helicase_ATP-bd"/>
</dbReference>
<protein>
    <recommendedName>
        <fullName evidence="4">ATP-dependent RNA helicase</fullName>
        <ecNumber evidence="4">3.6.4.13</ecNumber>
    </recommendedName>
</protein>
<dbReference type="InterPro" id="IPR011545">
    <property type="entry name" value="DEAD/DEAH_box_helicase_dom"/>
</dbReference>
<dbReference type="GO" id="GO:0005524">
    <property type="term" value="F:ATP binding"/>
    <property type="evidence" value="ECO:0007669"/>
    <property type="project" value="UniProtKB-UniRule"/>
</dbReference>
<organism evidence="7 8">
    <name type="scientific">Caulochytrium protostelioides</name>
    <dbReference type="NCBI Taxonomy" id="1555241"/>
    <lineage>
        <taxon>Eukaryota</taxon>
        <taxon>Fungi</taxon>
        <taxon>Fungi incertae sedis</taxon>
        <taxon>Chytridiomycota</taxon>
        <taxon>Chytridiomycota incertae sedis</taxon>
        <taxon>Chytridiomycetes</taxon>
        <taxon>Caulochytriales</taxon>
        <taxon>Caulochytriaceae</taxon>
        <taxon>Caulochytrium</taxon>
    </lineage>
</organism>
<comment type="function">
    <text evidence="4">RNA helicase.</text>
</comment>
<evidence type="ECO:0000313" key="8">
    <source>
        <dbReference type="Proteomes" id="UP000274922"/>
    </source>
</evidence>
<comment type="domain">
    <text evidence="4">The Q motif is unique to and characteristic of the DEAD box family of RNA helicases and controls ATP binding and hydrolysis.</text>
</comment>
<evidence type="ECO:0000256" key="3">
    <source>
        <dbReference type="ARBA" id="ARBA00022840"/>
    </source>
</evidence>
<dbReference type="EMBL" id="ML014334">
    <property type="protein sequence ID" value="RKO98987.1"/>
    <property type="molecule type" value="Genomic_DNA"/>
</dbReference>
<dbReference type="AlphaFoldDB" id="A0A4V1IU16"/>
<comment type="catalytic activity">
    <reaction evidence="4">
        <text>ATP + H2O = ADP + phosphate + H(+)</text>
        <dbReference type="Rhea" id="RHEA:13065"/>
        <dbReference type="ChEBI" id="CHEBI:15377"/>
        <dbReference type="ChEBI" id="CHEBI:15378"/>
        <dbReference type="ChEBI" id="CHEBI:30616"/>
        <dbReference type="ChEBI" id="CHEBI:43474"/>
        <dbReference type="ChEBI" id="CHEBI:456216"/>
        <dbReference type="EC" id="3.6.4.13"/>
    </reaction>
</comment>
<evidence type="ECO:0000256" key="1">
    <source>
        <dbReference type="ARBA" id="ARBA00022741"/>
    </source>
</evidence>
<keyword evidence="1 4" id="KW-0547">Nucleotide-binding</keyword>
<keyword evidence="4" id="KW-0694">RNA-binding</keyword>
<feature type="region of interest" description="Disordered" evidence="5">
    <location>
        <begin position="348"/>
        <end position="381"/>
    </location>
</feature>
<dbReference type="Proteomes" id="UP000274922">
    <property type="component" value="Unassembled WGS sequence"/>
</dbReference>
<dbReference type="PROSITE" id="PS51192">
    <property type="entry name" value="HELICASE_ATP_BIND_1"/>
    <property type="match status" value="1"/>
</dbReference>
<dbReference type="PANTHER" id="PTHR24031">
    <property type="entry name" value="RNA HELICASE"/>
    <property type="match status" value="1"/>
</dbReference>
<dbReference type="Pfam" id="PF00270">
    <property type="entry name" value="DEAD"/>
    <property type="match status" value="1"/>
</dbReference>
<feature type="compositionally biased region" description="Pro residues" evidence="5">
    <location>
        <begin position="59"/>
        <end position="68"/>
    </location>
</feature>
<keyword evidence="2 4" id="KW-0378">Hydrolase</keyword>
<feature type="compositionally biased region" description="Low complexity" evidence="5">
    <location>
        <begin position="357"/>
        <end position="370"/>
    </location>
</feature>
<reference evidence="8" key="1">
    <citation type="journal article" date="2018" name="Nat. Microbiol.">
        <title>Leveraging single-cell genomics to expand the fungal tree of life.</title>
        <authorList>
            <person name="Ahrendt S.R."/>
            <person name="Quandt C.A."/>
            <person name="Ciobanu D."/>
            <person name="Clum A."/>
            <person name="Salamov A."/>
            <person name="Andreopoulos B."/>
            <person name="Cheng J.F."/>
            <person name="Woyke T."/>
            <person name="Pelin A."/>
            <person name="Henrissat B."/>
            <person name="Reynolds N.K."/>
            <person name="Benny G.L."/>
            <person name="Smith M.E."/>
            <person name="James T.Y."/>
            <person name="Grigoriev I.V."/>
        </authorList>
    </citation>
    <scope>NUCLEOTIDE SEQUENCE [LARGE SCALE GENOMIC DNA]</scope>
    <source>
        <strain evidence="8">ATCC 52028</strain>
    </source>
</reference>
<evidence type="ECO:0000256" key="2">
    <source>
        <dbReference type="ARBA" id="ARBA00022801"/>
    </source>
</evidence>
<feature type="region of interest" description="Disordered" evidence="5">
    <location>
        <begin position="211"/>
        <end position="230"/>
    </location>
</feature>
<dbReference type="SUPFAM" id="SSF52540">
    <property type="entry name" value="P-loop containing nucleoside triphosphate hydrolases"/>
    <property type="match status" value="1"/>
</dbReference>
<dbReference type="GO" id="GO:0003723">
    <property type="term" value="F:RNA binding"/>
    <property type="evidence" value="ECO:0007669"/>
    <property type="project" value="UniProtKB-UniRule"/>
</dbReference>
<accession>A0A4V1IU16</accession>
<feature type="domain" description="Helicase ATP-binding" evidence="6">
    <location>
        <begin position="137"/>
        <end position="432"/>
    </location>
</feature>
<dbReference type="OrthoDB" id="10256233at2759"/>
<evidence type="ECO:0000256" key="5">
    <source>
        <dbReference type="SAM" id="MobiDB-lite"/>
    </source>
</evidence>
<feature type="region of interest" description="Disordered" evidence="5">
    <location>
        <begin position="55"/>
        <end position="90"/>
    </location>
</feature>
<feature type="compositionally biased region" description="Low complexity" evidence="5">
    <location>
        <begin position="211"/>
        <end position="226"/>
    </location>
</feature>
<dbReference type="GO" id="GO:0003724">
    <property type="term" value="F:RNA helicase activity"/>
    <property type="evidence" value="ECO:0007669"/>
    <property type="project" value="UniProtKB-EC"/>
</dbReference>
<keyword evidence="8" id="KW-1185">Reference proteome</keyword>
<dbReference type="InterPro" id="IPR027417">
    <property type="entry name" value="P-loop_NTPase"/>
</dbReference>
<dbReference type="Gene3D" id="3.40.50.300">
    <property type="entry name" value="P-loop containing nucleotide triphosphate hydrolases"/>
    <property type="match status" value="2"/>
</dbReference>
<evidence type="ECO:0000313" key="7">
    <source>
        <dbReference type="EMBL" id="RKO98987.1"/>
    </source>
</evidence>
<dbReference type="SMART" id="SM00487">
    <property type="entry name" value="DEXDc"/>
    <property type="match status" value="1"/>
</dbReference>
<comment type="similarity">
    <text evidence="4">Belongs to the DEAD box helicase family.</text>
</comment>
<dbReference type="GO" id="GO:0016787">
    <property type="term" value="F:hydrolase activity"/>
    <property type="evidence" value="ECO:0007669"/>
    <property type="project" value="UniProtKB-KW"/>
</dbReference>
<evidence type="ECO:0000259" key="6">
    <source>
        <dbReference type="PROSITE" id="PS51192"/>
    </source>
</evidence>
<keyword evidence="4" id="KW-0347">Helicase</keyword>
<keyword evidence="3 4" id="KW-0067">ATP-binding</keyword>
<dbReference type="EC" id="3.6.4.13" evidence="4"/>